<feature type="compositionally biased region" description="Basic and acidic residues" evidence="2">
    <location>
        <begin position="774"/>
        <end position="785"/>
    </location>
</feature>
<name>A0A8J4D128_9CHLO</name>
<proteinExistence type="predicted"/>
<keyword evidence="4" id="KW-1185">Reference proteome</keyword>
<feature type="region of interest" description="Disordered" evidence="2">
    <location>
        <begin position="537"/>
        <end position="599"/>
    </location>
</feature>
<accession>A0A8J4D128</accession>
<evidence type="ECO:0000313" key="4">
    <source>
        <dbReference type="Proteomes" id="UP000747110"/>
    </source>
</evidence>
<feature type="compositionally biased region" description="Pro residues" evidence="2">
    <location>
        <begin position="436"/>
        <end position="446"/>
    </location>
</feature>
<feature type="compositionally biased region" description="Low complexity" evidence="2">
    <location>
        <begin position="590"/>
        <end position="599"/>
    </location>
</feature>
<evidence type="ECO:0000313" key="3">
    <source>
        <dbReference type="EMBL" id="GIL89564.1"/>
    </source>
</evidence>
<feature type="compositionally biased region" description="Low complexity" evidence="2">
    <location>
        <begin position="360"/>
        <end position="376"/>
    </location>
</feature>
<feature type="compositionally biased region" description="Gly residues" evidence="2">
    <location>
        <begin position="187"/>
        <end position="202"/>
    </location>
</feature>
<feature type="region of interest" description="Disordered" evidence="2">
    <location>
        <begin position="743"/>
        <end position="785"/>
    </location>
</feature>
<feature type="compositionally biased region" description="Low complexity" evidence="2">
    <location>
        <begin position="743"/>
        <end position="753"/>
    </location>
</feature>
<feature type="region of interest" description="Disordered" evidence="2">
    <location>
        <begin position="136"/>
        <end position="253"/>
    </location>
</feature>
<feature type="compositionally biased region" description="Low complexity" evidence="2">
    <location>
        <begin position="383"/>
        <end position="397"/>
    </location>
</feature>
<feature type="compositionally biased region" description="Low complexity" evidence="2">
    <location>
        <begin position="545"/>
        <end position="562"/>
    </location>
</feature>
<evidence type="ECO:0000256" key="2">
    <source>
        <dbReference type="SAM" id="MobiDB-lite"/>
    </source>
</evidence>
<feature type="compositionally biased region" description="Gly residues" evidence="2">
    <location>
        <begin position="754"/>
        <end position="765"/>
    </location>
</feature>
<feature type="compositionally biased region" description="Polar residues" evidence="2">
    <location>
        <begin position="579"/>
        <end position="589"/>
    </location>
</feature>
<dbReference type="Proteomes" id="UP000747110">
    <property type="component" value="Unassembled WGS sequence"/>
</dbReference>
<feature type="non-terminal residue" evidence="3">
    <location>
        <position position="1043"/>
    </location>
</feature>
<feature type="coiled-coil region" evidence="1">
    <location>
        <begin position="916"/>
        <end position="1027"/>
    </location>
</feature>
<keyword evidence="1" id="KW-0175">Coiled coil</keyword>
<sequence length="1043" mass="108130">MSAPHNDAVLDRVLTRIVSAGNPKANGRSPRGFSSVLQRDGVPARGNVGGDKRRSGSTTKFYANYRVTNPAFGSSSARDSSLAGTNTVVPQFVFAKGILRAPAASSAVQQSSTSINAANTAGSAATAAAAASTKATSTVILRQPPPQRSAASPQGHLRASRYSSPPLDISGAGALRRSSPGDARASAGGGISGGGGGGGAGLYAGSSSSPRHVMSGCSGAVGSPRAAVVSRNSSIPKERQLPGAGYGVRSSGGSSGDGAMGLLAAAYGGPTAAGPAVSGKEGVVSGTAPLPTRGRPGNTITRTAALRALKQQRSTTPDIIAELRAVSSLKATQQESSSQAASRVIAFPAVGDGGHVNPNAGGTATTTRQPQQQNQFQGGGFSQAGTASANADTAASSQLRNATQGGLVSRDYQSSIGAGTSSGAAQAAGGPRDASPHPPAHPPVPLPKEQEQLSNPPQKRAATQESQGHVQKQLKQQLQQQQQQLHPPQQLQHIAIIQLQQPKGQELPQSPAKAAVTGAGAGCVALGGGGLKASLEVGTDEGNGAADAAAPPQPTSASSTSACRDTVPAWDIGEEPSFRSPSPWRTSDQNGSGAPAAAAGNAVLPSTSVTVGAAAAVSSGGAQQAAAAVVAVAQRQQRAMRQHVQRQFSPSPSRRTSLVPGPLLTEKTGAALRASVSPLSHHRPRAMSLEVGNWQNDIVLAAQTRIRRLEEQVVSLSAHISELQASHADLEFQLQEEQQQGRAAAAAAAAAKRSGGGGNGKGGGVVPSQGAEPAEARPEEREKQLQEQVRQLQERLQAREAELDEQVTRARGANEALAKQNRALYGTLEETLSAAEHAAQELKQLRASHTQLQEAHEAAQKEVSQLKENLDLRERALSAVQAEFSSLRRRHEEVTATAEAARRDNALRDGRLRRELDVATQDAAVLAAQLTKLQREHQQLHSRKAEKDRQLAALAKRADAQQEHLVGAERLAQEQAALVRELESRATLLRNRNTALDRAVAAEKEARQAAQEQVRQMEEEIALLVSIVRQSDPNLEALARYKR</sequence>
<feature type="region of interest" description="Disordered" evidence="2">
    <location>
        <begin position="349"/>
        <end position="489"/>
    </location>
</feature>
<feature type="compositionally biased region" description="Polar residues" evidence="2">
    <location>
        <begin position="452"/>
        <end position="470"/>
    </location>
</feature>
<protein>
    <submittedName>
        <fullName evidence="3">Uncharacterized protein</fullName>
    </submittedName>
</protein>
<feature type="compositionally biased region" description="Low complexity" evidence="2">
    <location>
        <begin position="471"/>
        <end position="489"/>
    </location>
</feature>
<comment type="caution">
    <text evidence="3">The sequence shown here is derived from an EMBL/GenBank/DDBJ whole genome shotgun (WGS) entry which is preliminary data.</text>
</comment>
<reference evidence="3" key="1">
    <citation type="journal article" date="2021" name="Proc. Natl. Acad. Sci. U.S.A.">
        <title>Three genomes in the algal genus Volvox reveal the fate of a haploid sex-determining region after a transition to homothallism.</title>
        <authorList>
            <person name="Yamamoto K."/>
            <person name="Hamaji T."/>
            <person name="Kawai-Toyooka H."/>
            <person name="Matsuzaki R."/>
            <person name="Takahashi F."/>
            <person name="Nishimura Y."/>
            <person name="Kawachi M."/>
            <person name="Noguchi H."/>
            <person name="Minakuchi Y."/>
            <person name="Umen J.G."/>
            <person name="Toyoda A."/>
            <person name="Nozaki H."/>
        </authorList>
    </citation>
    <scope>NUCLEOTIDE SEQUENCE</scope>
    <source>
        <strain evidence="3">NIES-3786</strain>
    </source>
</reference>
<feature type="compositionally biased region" description="Low complexity" evidence="2">
    <location>
        <begin position="414"/>
        <end position="433"/>
    </location>
</feature>
<organism evidence="3 4">
    <name type="scientific">Volvox reticuliferus</name>
    <dbReference type="NCBI Taxonomy" id="1737510"/>
    <lineage>
        <taxon>Eukaryota</taxon>
        <taxon>Viridiplantae</taxon>
        <taxon>Chlorophyta</taxon>
        <taxon>core chlorophytes</taxon>
        <taxon>Chlorophyceae</taxon>
        <taxon>CS clade</taxon>
        <taxon>Chlamydomonadales</taxon>
        <taxon>Volvocaceae</taxon>
        <taxon>Volvox</taxon>
    </lineage>
</organism>
<evidence type="ECO:0000256" key="1">
    <source>
        <dbReference type="SAM" id="Coils"/>
    </source>
</evidence>
<gene>
    <name evidence="3" type="ORF">Vretifemale_17389</name>
</gene>
<dbReference type="EMBL" id="BNCP01000051">
    <property type="protein sequence ID" value="GIL89564.1"/>
    <property type="molecule type" value="Genomic_DNA"/>
</dbReference>
<dbReference type="AlphaFoldDB" id="A0A8J4D128"/>
<feature type="coiled-coil region" evidence="1">
    <location>
        <begin position="706"/>
        <end position="740"/>
    </location>
</feature>
<feature type="region of interest" description="Disordered" evidence="2">
    <location>
        <begin position="274"/>
        <end position="299"/>
    </location>
</feature>
<feature type="region of interest" description="Disordered" evidence="2">
    <location>
        <begin position="21"/>
        <end position="57"/>
    </location>
</feature>
<dbReference type="OrthoDB" id="553083at2759"/>